<protein>
    <recommendedName>
        <fullName evidence="7">5-hydroxyisourate hydrolase</fullName>
        <shortName evidence="7">HIU hydrolase</shortName>
        <shortName evidence="7">HIUHase</shortName>
        <ecNumber evidence="7">3.5.2.17</ecNumber>
    </recommendedName>
</protein>
<comment type="subunit">
    <text evidence="4 7">Homotetramer.</text>
</comment>
<evidence type="ECO:0000313" key="9">
    <source>
        <dbReference type="EMBL" id="RLU16449.1"/>
    </source>
</evidence>
<dbReference type="Gene3D" id="2.60.40.180">
    <property type="entry name" value="Transthyretin/hydroxyisourate hydrolase domain"/>
    <property type="match status" value="1"/>
</dbReference>
<evidence type="ECO:0000256" key="7">
    <source>
        <dbReference type="RuleBase" id="RU361270"/>
    </source>
</evidence>
<comment type="catalytic activity">
    <reaction evidence="1 7">
        <text>5-hydroxyisourate + H2O = 5-hydroxy-2-oxo-4-ureido-2,5-dihydro-1H-imidazole-5-carboxylate + H(+)</text>
        <dbReference type="Rhea" id="RHEA:23736"/>
        <dbReference type="ChEBI" id="CHEBI:15377"/>
        <dbReference type="ChEBI" id="CHEBI:15378"/>
        <dbReference type="ChEBI" id="CHEBI:18072"/>
        <dbReference type="ChEBI" id="CHEBI:58639"/>
        <dbReference type="EC" id="3.5.2.17"/>
    </reaction>
</comment>
<name>A0A3L8D989_OOCBI</name>
<accession>A0A3L8D989</accession>
<dbReference type="EMBL" id="QOIP01000011">
    <property type="protein sequence ID" value="RLU16449.1"/>
    <property type="molecule type" value="Genomic_DNA"/>
</dbReference>
<evidence type="ECO:0000256" key="4">
    <source>
        <dbReference type="ARBA" id="ARBA00011881"/>
    </source>
</evidence>
<dbReference type="EC" id="3.5.2.17" evidence="7"/>
<organism evidence="9">
    <name type="scientific">Ooceraea biroi</name>
    <name type="common">Clonal raider ant</name>
    <name type="synonym">Cerapachys biroi</name>
    <dbReference type="NCBI Taxonomy" id="2015173"/>
    <lineage>
        <taxon>Eukaryota</taxon>
        <taxon>Metazoa</taxon>
        <taxon>Ecdysozoa</taxon>
        <taxon>Arthropoda</taxon>
        <taxon>Hexapoda</taxon>
        <taxon>Insecta</taxon>
        <taxon>Pterygota</taxon>
        <taxon>Neoptera</taxon>
        <taxon>Endopterygota</taxon>
        <taxon>Hymenoptera</taxon>
        <taxon>Apocrita</taxon>
        <taxon>Aculeata</taxon>
        <taxon>Formicoidea</taxon>
        <taxon>Formicidae</taxon>
        <taxon>Dorylinae</taxon>
        <taxon>Ooceraea</taxon>
    </lineage>
</organism>
<comment type="caution">
    <text evidence="9">The sequence shown here is derived from an EMBL/GenBank/DDBJ whole genome shotgun (WGS) entry which is preliminary data.</text>
</comment>
<comment type="function">
    <text evidence="2">Catalyzes the hydrolysis of 5-hydroxyisourate (HIU) to 2-oxo-4-hydroxy-4-carboxy-5-ureidoimidazoline (OHCU).</text>
</comment>
<feature type="domain" description="Transthyretin/hydroxyisourate hydrolase" evidence="8">
    <location>
        <begin position="35"/>
        <end position="142"/>
    </location>
</feature>
<evidence type="ECO:0000256" key="2">
    <source>
        <dbReference type="ARBA" id="ARBA00002704"/>
    </source>
</evidence>
<dbReference type="GO" id="GO:0033971">
    <property type="term" value="F:hydroxyisourate hydrolase activity"/>
    <property type="evidence" value="ECO:0007669"/>
    <property type="project" value="UniProtKB-EC"/>
</dbReference>
<dbReference type="NCBIfam" id="TIGR02962">
    <property type="entry name" value="hdxy_isourate"/>
    <property type="match status" value="1"/>
</dbReference>
<gene>
    <name evidence="9" type="ORF">DMN91_010517</name>
</gene>
<keyword evidence="6 7" id="KW-0378">Hydrolase</keyword>
<evidence type="ECO:0000259" key="8">
    <source>
        <dbReference type="Pfam" id="PF00576"/>
    </source>
</evidence>
<dbReference type="OrthoDB" id="7550698at2759"/>
<comment type="similarity">
    <text evidence="3 7">Belongs to the transthyretin family. 5-hydroxyisourate hydrolase subfamily.</text>
</comment>
<dbReference type="InterPro" id="IPR036817">
    <property type="entry name" value="Transthyretin/HIU_hydrolase_sf"/>
</dbReference>
<dbReference type="PANTHER" id="PTHR10395">
    <property type="entry name" value="URICASE AND TRANSTHYRETIN-RELATED"/>
    <property type="match status" value="1"/>
</dbReference>
<dbReference type="InterPro" id="IPR023416">
    <property type="entry name" value="Transthyretin/HIU_hydrolase_d"/>
</dbReference>
<sequence>MIVQFSEYRKLLPFMQSRAVEKLSTKTNESTKLRISTYIVDNTKGLPISGLQVGLYKLMDGEWTFLNECNTNMKGLFINPLGKMDCTIGRYKLRFDVDKYFTLRRIETMIPFIEFIFDVKNVNSHYHVLLLLSPFSYTIYGGT</sequence>
<evidence type="ECO:0000256" key="5">
    <source>
        <dbReference type="ARBA" id="ARBA00022631"/>
    </source>
</evidence>
<dbReference type="Proteomes" id="UP000279307">
    <property type="component" value="Chromosome 11"/>
</dbReference>
<dbReference type="GO" id="GO:0006144">
    <property type="term" value="P:purine nucleobase metabolic process"/>
    <property type="evidence" value="ECO:0007669"/>
    <property type="project" value="UniProtKB-KW"/>
</dbReference>
<evidence type="ECO:0000256" key="6">
    <source>
        <dbReference type="ARBA" id="ARBA00022801"/>
    </source>
</evidence>
<dbReference type="InterPro" id="IPR014306">
    <property type="entry name" value="Hydroxyisourate_hydrolase"/>
</dbReference>
<dbReference type="AlphaFoldDB" id="A0A3L8D989"/>
<keyword evidence="5 7" id="KW-0659">Purine metabolism</keyword>
<dbReference type="PANTHER" id="PTHR10395:SF7">
    <property type="entry name" value="5-HYDROXYISOURATE HYDROLASE"/>
    <property type="match status" value="1"/>
</dbReference>
<proteinExistence type="inferred from homology"/>
<dbReference type="SUPFAM" id="SSF49472">
    <property type="entry name" value="Transthyretin (synonym: prealbumin)"/>
    <property type="match status" value="1"/>
</dbReference>
<dbReference type="Pfam" id="PF00576">
    <property type="entry name" value="Transthyretin"/>
    <property type="match status" value="1"/>
</dbReference>
<evidence type="ECO:0000256" key="1">
    <source>
        <dbReference type="ARBA" id="ARBA00001043"/>
    </source>
</evidence>
<reference evidence="9" key="2">
    <citation type="submission" date="2018-07" db="EMBL/GenBank/DDBJ databases">
        <authorList>
            <person name="Mckenzie S.K."/>
            <person name="Kronauer D.J.C."/>
        </authorList>
    </citation>
    <scope>NUCLEOTIDE SEQUENCE</scope>
    <source>
        <strain evidence="9">Clonal line C1</strain>
    </source>
</reference>
<evidence type="ECO:0000256" key="3">
    <source>
        <dbReference type="ARBA" id="ARBA00009850"/>
    </source>
</evidence>
<reference evidence="9" key="1">
    <citation type="journal article" date="2018" name="Genome Res.">
        <title>The genomic architecture and molecular evolution of ant odorant receptors.</title>
        <authorList>
            <person name="McKenzie S.K."/>
            <person name="Kronauer D.J.C."/>
        </authorList>
    </citation>
    <scope>NUCLEOTIDE SEQUENCE [LARGE SCALE GENOMIC DNA]</scope>
    <source>
        <strain evidence="9">Clonal line C1</strain>
    </source>
</reference>